<evidence type="ECO:0000256" key="1">
    <source>
        <dbReference type="ARBA" id="ARBA00004117"/>
    </source>
</evidence>
<evidence type="ECO:0000313" key="6">
    <source>
        <dbReference type="EMBL" id="SSA49138.1"/>
    </source>
</evidence>
<sequence>MTEMPSLMRLATDAAKHAAARQTVIATNVANADTPRFRASDLPAFRPDAGRLPLRRSHPAHMAGAPDRSGPEILRDARADPNGNTVSLQDQVLRGVESARAHNRAVTIYKASLDLLRASLGRR</sequence>
<evidence type="ECO:0000313" key="7">
    <source>
        <dbReference type="Proteomes" id="UP000245839"/>
    </source>
</evidence>
<dbReference type="InterPro" id="IPR001444">
    <property type="entry name" value="Flag_bb_rod_N"/>
</dbReference>
<keyword evidence="7" id="KW-1185">Reference proteome</keyword>
<dbReference type="InterPro" id="IPR019776">
    <property type="entry name" value="Flagellar_basal_body_rod_CS"/>
</dbReference>
<evidence type="ECO:0000256" key="2">
    <source>
        <dbReference type="ARBA" id="ARBA00009677"/>
    </source>
</evidence>
<dbReference type="Pfam" id="PF00460">
    <property type="entry name" value="Flg_bb_rod"/>
    <property type="match status" value="1"/>
</dbReference>
<reference evidence="6 8" key="1">
    <citation type="submission" date="2016-10" db="EMBL/GenBank/DDBJ databases">
        <authorList>
            <person name="Cai Z."/>
        </authorList>
    </citation>
    <scope>NUCLEOTIDE SEQUENCE [LARGE SCALE GENOMIC DNA]</scope>
    <source>
        <strain evidence="6 8">DSM 25227</strain>
    </source>
</reference>
<organism evidence="6 8">
    <name type="scientific">Jannaschia seohaensis</name>
    <dbReference type="NCBI Taxonomy" id="475081"/>
    <lineage>
        <taxon>Bacteria</taxon>
        <taxon>Pseudomonadati</taxon>
        <taxon>Pseudomonadota</taxon>
        <taxon>Alphaproteobacteria</taxon>
        <taxon>Rhodobacterales</taxon>
        <taxon>Roseobacteraceae</taxon>
        <taxon>Jannaschia</taxon>
    </lineage>
</organism>
<accession>A0A2Y9B0Y3</accession>
<feature type="region of interest" description="Disordered" evidence="3">
    <location>
        <begin position="40"/>
        <end position="71"/>
    </location>
</feature>
<dbReference type="Proteomes" id="UP000245839">
    <property type="component" value="Unassembled WGS sequence"/>
</dbReference>
<proteinExistence type="inferred from homology"/>
<evidence type="ECO:0000256" key="3">
    <source>
        <dbReference type="SAM" id="MobiDB-lite"/>
    </source>
</evidence>
<evidence type="ECO:0000313" key="5">
    <source>
        <dbReference type="EMBL" id="PWJ16149.1"/>
    </source>
</evidence>
<dbReference type="PROSITE" id="PS00588">
    <property type="entry name" value="FLAGELLA_BB_ROD"/>
    <property type="match status" value="1"/>
</dbReference>
<dbReference type="Proteomes" id="UP000251571">
    <property type="component" value="Unassembled WGS sequence"/>
</dbReference>
<dbReference type="EMBL" id="QGDJ01000009">
    <property type="protein sequence ID" value="PWJ16149.1"/>
    <property type="molecule type" value="Genomic_DNA"/>
</dbReference>
<reference evidence="5 7" key="2">
    <citation type="submission" date="2018-03" db="EMBL/GenBank/DDBJ databases">
        <title>Genomic Encyclopedia of Archaeal and Bacterial Type Strains, Phase II (KMG-II): from individual species to whole genera.</title>
        <authorList>
            <person name="Goeker M."/>
        </authorList>
    </citation>
    <scope>NUCLEOTIDE SEQUENCE [LARGE SCALE GENOMIC DNA]</scope>
    <source>
        <strain evidence="5 7">DSM 25227</strain>
    </source>
</reference>
<comment type="subcellular location">
    <subcellularLocation>
        <location evidence="1">Bacterial flagellum basal body</location>
    </subcellularLocation>
</comment>
<dbReference type="EMBL" id="UETC01000009">
    <property type="protein sequence ID" value="SSA49138.1"/>
    <property type="molecule type" value="Genomic_DNA"/>
</dbReference>
<evidence type="ECO:0000259" key="4">
    <source>
        <dbReference type="Pfam" id="PF00460"/>
    </source>
</evidence>
<gene>
    <name evidence="5" type="ORF">BCF38_10933</name>
    <name evidence="6" type="ORF">SAMN05421539_10933</name>
</gene>
<name>A0A2Y9B0Y3_9RHOB</name>
<dbReference type="AlphaFoldDB" id="A0A2Y9B0Y3"/>
<keyword evidence="6" id="KW-0966">Cell projection</keyword>
<dbReference type="OrthoDB" id="9788334at2"/>
<protein>
    <submittedName>
        <fullName evidence="6">Flagellar basal-body rod protein FlgB</fullName>
    </submittedName>
</protein>
<keyword evidence="6" id="KW-0282">Flagellum</keyword>
<comment type="similarity">
    <text evidence="2">Belongs to the flagella basal body rod proteins family.</text>
</comment>
<dbReference type="GO" id="GO:0009425">
    <property type="term" value="C:bacterial-type flagellum basal body"/>
    <property type="evidence" value="ECO:0007669"/>
    <property type="project" value="UniProtKB-SubCell"/>
</dbReference>
<feature type="domain" description="Flagellar basal body rod protein N-terminal" evidence="4">
    <location>
        <begin position="8"/>
        <end position="38"/>
    </location>
</feature>
<evidence type="ECO:0000313" key="8">
    <source>
        <dbReference type="Proteomes" id="UP000251571"/>
    </source>
</evidence>
<keyword evidence="6" id="KW-0969">Cilium</keyword>